<organism evidence="1 2">
    <name type="scientific">Pelagibacterium halotolerans (strain DSM 22347 / JCM 15775 / CGMCC 1.7692 / B2)</name>
    <dbReference type="NCBI Taxonomy" id="1082931"/>
    <lineage>
        <taxon>Bacteria</taxon>
        <taxon>Pseudomonadati</taxon>
        <taxon>Pseudomonadota</taxon>
        <taxon>Alphaproteobacteria</taxon>
        <taxon>Hyphomicrobiales</taxon>
        <taxon>Devosiaceae</taxon>
        <taxon>Pelagibacterium</taxon>
    </lineage>
</organism>
<sequence>MRFNADIGRVLVATLDQTALGVGIADLDGHLLMEHHEAIDLASDPSPILNRLIALFEWVLEKHQNRKPVWGVGLSVPGPVAVVEGADFLCRTPEFMPGWEGFPFVERLLVHFNAPVWMRSSVETMTMGELKAGGGVGQQTMLFIKVGTRIGAGIAVNGTVYRGAQGAAGLIGQIPVATVAGSPTLEAAAGSTAIAAAATTAALSGQSPYLADTLDRLGEITAIDVGQAAQMGDSIATELLSKSGRLIGETVAALTNMINPALIVLGGSAAQTSDTILAAVREAVYRNSHPLVTRDLRILRSQMGSSAGLVGAAAVVTEQIFSTATLRGWITQGSVLDHPGFQDALDAANQRLAAVPTRPQPPAPTA</sequence>
<dbReference type="AlphaFoldDB" id="G4RAS9"/>
<dbReference type="KEGG" id="phl:KKY_2598"/>
<dbReference type="STRING" id="1082931.KKY_2598"/>
<evidence type="ECO:0000313" key="2">
    <source>
        <dbReference type="Proteomes" id="UP000008850"/>
    </source>
</evidence>
<reference evidence="1 2" key="1">
    <citation type="journal article" date="2012" name="J. Bacteriol.">
        <title>Complete genome sequence of Pelagibacterium halotolerans B2T.</title>
        <authorList>
            <person name="Huo Y.Y."/>
            <person name="Cheng H."/>
            <person name="Han X.F."/>
            <person name="Jiang X.W."/>
            <person name="Sun C."/>
            <person name="Zhang X.Q."/>
            <person name="Zhu X.F."/>
            <person name="Liu Y.F."/>
            <person name="Li P.F."/>
            <person name="Ni P.X."/>
            <person name="Wu M."/>
        </authorList>
    </citation>
    <scope>NUCLEOTIDE SEQUENCE [LARGE SCALE GENOMIC DNA]</scope>
    <source>
        <strain evidence="2">DSM 22347 / JCM 15775 / CGMCC 1.7692 / B2</strain>
    </source>
</reference>
<dbReference type="Pfam" id="PF00480">
    <property type="entry name" value="ROK"/>
    <property type="match status" value="1"/>
</dbReference>
<dbReference type="Proteomes" id="UP000008850">
    <property type="component" value="Chromosome"/>
</dbReference>
<dbReference type="CDD" id="cd23763">
    <property type="entry name" value="ASKHA_ATPase_ROK"/>
    <property type="match status" value="1"/>
</dbReference>
<dbReference type="InterPro" id="IPR043129">
    <property type="entry name" value="ATPase_NBD"/>
</dbReference>
<dbReference type="InterPro" id="IPR000600">
    <property type="entry name" value="ROK"/>
</dbReference>
<gene>
    <name evidence="1" type="ordered locus">KKY_2598</name>
</gene>
<dbReference type="PANTHER" id="PTHR18964:SF173">
    <property type="entry name" value="GLUCOKINASE"/>
    <property type="match status" value="1"/>
</dbReference>
<dbReference type="Gene3D" id="3.30.420.40">
    <property type="match status" value="2"/>
</dbReference>
<dbReference type="PANTHER" id="PTHR18964">
    <property type="entry name" value="ROK (REPRESSOR, ORF, KINASE) FAMILY"/>
    <property type="match status" value="1"/>
</dbReference>
<dbReference type="PATRIC" id="fig|1082931.4.peg.2567"/>
<dbReference type="SUPFAM" id="SSF53067">
    <property type="entry name" value="Actin-like ATPase domain"/>
    <property type="match status" value="1"/>
</dbReference>
<keyword evidence="2" id="KW-1185">Reference proteome</keyword>
<proteinExistence type="predicted"/>
<name>G4RAS9_PELHB</name>
<dbReference type="HOGENOM" id="CLU_036604_0_2_5"/>
<evidence type="ECO:0000313" key="1">
    <source>
        <dbReference type="EMBL" id="AEQ52606.1"/>
    </source>
</evidence>
<protein>
    <submittedName>
        <fullName evidence="1">Transcriptional regulator, ROK family</fullName>
    </submittedName>
</protein>
<dbReference type="EMBL" id="CP003075">
    <property type="protein sequence ID" value="AEQ52606.1"/>
    <property type="molecule type" value="Genomic_DNA"/>
</dbReference>
<accession>G4RAS9</accession>
<dbReference type="eggNOG" id="COG1940">
    <property type="taxonomic scope" value="Bacteria"/>
</dbReference>